<proteinExistence type="predicted"/>
<dbReference type="EMBL" id="UOFW01000028">
    <property type="protein sequence ID" value="VAX02901.1"/>
    <property type="molecule type" value="Genomic_DNA"/>
</dbReference>
<dbReference type="AlphaFoldDB" id="A0A3B1AMH2"/>
<gene>
    <name evidence="1" type="ORF">MNBD_ALPHA03-1186</name>
</gene>
<evidence type="ECO:0000313" key="1">
    <source>
        <dbReference type="EMBL" id="VAX02901.1"/>
    </source>
</evidence>
<organism evidence="1">
    <name type="scientific">hydrothermal vent metagenome</name>
    <dbReference type="NCBI Taxonomy" id="652676"/>
    <lineage>
        <taxon>unclassified sequences</taxon>
        <taxon>metagenomes</taxon>
        <taxon>ecological metagenomes</taxon>
    </lineage>
</organism>
<accession>A0A3B1AMH2</accession>
<name>A0A3B1AMH2_9ZZZZ</name>
<sequence>MHFGPRMGIIIQRRLLKSFGHVVSSKILPKMEACYAKMSKNMLNFFYISLYFQGKIWGYFRGMDHRKVKRSSI</sequence>
<reference evidence="1" key="1">
    <citation type="submission" date="2018-06" db="EMBL/GenBank/DDBJ databases">
        <authorList>
            <person name="Zhirakovskaya E."/>
        </authorList>
    </citation>
    <scope>NUCLEOTIDE SEQUENCE</scope>
</reference>
<protein>
    <submittedName>
        <fullName evidence="1">Uncharacterized protein</fullName>
    </submittedName>
</protein>